<sequence>MSTQQDIYAAGSENRPSMLNKEKYVPWSSRLLRYAKSRLNGKLIHNFIINGAYVRRMIPEPGDPNRKVPMNETFHVQTDDELTEKELKHIEADDQAIQAIFLGLPKDIYDDLRAERLAKTQDPLALMATSNNPYTFPVLYQDQPSPSTYMQQPLPNNNIIPQPSLNQNYMQQPRPNPEDITDPITAMNMALSLMAKAFKLNYSTPTNNNQRISSNPRNRQNVRNLNGYNAVQNVRNQVVQNAVQNPRVQNVRNQNGLIVFLGIANQNPNGNGNVLAARAEGNVTGNNADLDEIKEVNANCILMDNLQQASTSGTQTDKAHVYDSDGSVEVHNYDNCYDNEIFNMFTQEEQYTKLLEPIPEPHQVPQNDNNLFYEVSSVEQSGGTVEQHPVNVEETQDDESLDKHKALELEIERLLTAIVSQDIMSIVQNNSVVDSSNLQTELDRTKEKLENCIIKKEKEYAVLWNKWINPFKPSREEKCMLNKHVKASVRTKPITISQPHVITKNDVKYKTNGFSPKDIKSTTKTRRPLPRNNPKNDKAPSKSKRSQLSNNLEKIEENHRNLISSSNQRHIVLNYVNSLNSRGKKQKANVSNVANQKKHKAQVCINRSTKKIIDTMNVTLDVLSAMDCNQMSDCTYSSDKRKIWKVYLVICSTNYSNRENQVASKSSAVTTAGASDKRQQQQDSASYSLTLATTITADGNFNLPTNCCFSKSYKAVKVRYIHSMIQPEPEGSTQDTPLDRVEVIVMNGNPFRVNIKQLCGRPKSNDEDSSTFDSEDEEYAMAVKEFNKFFKRRGRFSDSGEDEEEKAKDETCLVAQTSNEICIGINLEPDEWIKDSGCSKHMIGYAATSWSSRISLCFALHLKCAFLQPFFIVDKQTALAIFTTEAEYISARKACQQALWMKQALVDYGIRLDDIPIMCDNKGAIDLSKNLVQHSRTKHIEIRHHFLRENVQKGNISIEKLSSKDNIADILTKPLKREPFNYLRIGLGMMEQID</sequence>
<protein>
    <submittedName>
        <fullName evidence="2">Copia protein</fullName>
    </submittedName>
</protein>
<proteinExistence type="predicted"/>
<comment type="caution">
    <text evidence="2">The sequence shown here is derived from an EMBL/GenBank/DDBJ whole genome shotgun (WGS) entry which is preliminary data.</text>
</comment>
<gene>
    <name evidence="2" type="ORF">Tci_035159</name>
</gene>
<reference evidence="2" key="1">
    <citation type="journal article" date="2019" name="Sci. Rep.">
        <title>Draft genome of Tanacetum cinerariifolium, the natural source of mosquito coil.</title>
        <authorList>
            <person name="Yamashiro T."/>
            <person name="Shiraishi A."/>
            <person name="Satake H."/>
            <person name="Nakayama K."/>
        </authorList>
    </citation>
    <scope>NUCLEOTIDE SEQUENCE</scope>
</reference>
<dbReference type="CDD" id="cd09272">
    <property type="entry name" value="RNase_HI_RT_Ty1"/>
    <property type="match status" value="1"/>
</dbReference>
<evidence type="ECO:0000256" key="1">
    <source>
        <dbReference type="SAM" id="MobiDB-lite"/>
    </source>
</evidence>
<dbReference type="EMBL" id="BKCJ010004803">
    <property type="protein sequence ID" value="GEU63181.1"/>
    <property type="molecule type" value="Genomic_DNA"/>
</dbReference>
<dbReference type="PANTHER" id="PTHR11439:SF483">
    <property type="entry name" value="PEPTIDE SYNTHASE GLIP-LIKE, PUTATIVE (AFU_ORTHOLOGUE AFUA_3G12920)-RELATED"/>
    <property type="match status" value="1"/>
</dbReference>
<accession>A0A6L2LMZ9</accession>
<dbReference type="PANTHER" id="PTHR11439">
    <property type="entry name" value="GAG-POL-RELATED RETROTRANSPOSON"/>
    <property type="match status" value="1"/>
</dbReference>
<feature type="region of interest" description="Disordered" evidence="1">
    <location>
        <begin position="507"/>
        <end position="549"/>
    </location>
</feature>
<name>A0A6L2LMZ9_TANCI</name>
<dbReference type="AlphaFoldDB" id="A0A6L2LMZ9"/>
<organism evidence="2">
    <name type="scientific">Tanacetum cinerariifolium</name>
    <name type="common">Dalmatian daisy</name>
    <name type="synonym">Chrysanthemum cinerariifolium</name>
    <dbReference type="NCBI Taxonomy" id="118510"/>
    <lineage>
        <taxon>Eukaryota</taxon>
        <taxon>Viridiplantae</taxon>
        <taxon>Streptophyta</taxon>
        <taxon>Embryophyta</taxon>
        <taxon>Tracheophyta</taxon>
        <taxon>Spermatophyta</taxon>
        <taxon>Magnoliopsida</taxon>
        <taxon>eudicotyledons</taxon>
        <taxon>Gunneridae</taxon>
        <taxon>Pentapetalae</taxon>
        <taxon>asterids</taxon>
        <taxon>campanulids</taxon>
        <taxon>Asterales</taxon>
        <taxon>Asteraceae</taxon>
        <taxon>Asteroideae</taxon>
        <taxon>Anthemideae</taxon>
        <taxon>Anthemidinae</taxon>
        <taxon>Tanacetum</taxon>
    </lineage>
</organism>
<evidence type="ECO:0000313" key="2">
    <source>
        <dbReference type="EMBL" id="GEU63181.1"/>
    </source>
</evidence>